<comment type="caution">
    <text evidence="2">The sequence shown here is derived from an EMBL/GenBank/DDBJ whole genome shotgun (WGS) entry which is preliminary data.</text>
</comment>
<reference evidence="2 3" key="1">
    <citation type="submission" date="2020-02" db="EMBL/GenBank/DDBJ databases">
        <title>Draft genome sequence of two Spirosoma agri KCTC 52727 and Spirosoma terrae KCTC 52035.</title>
        <authorList>
            <person name="Rojas J."/>
            <person name="Ambika Manirajan B."/>
            <person name="Suarez C."/>
            <person name="Ratering S."/>
            <person name="Schnell S."/>
        </authorList>
    </citation>
    <scope>NUCLEOTIDE SEQUENCE [LARGE SCALE GENOMIC DNA]</scope>
    <source>
        <strain evidence="2 3">KCTC 52035</strain>
    </source>
</reference>
<keyword evidence="1" id="KW-0732">Signal</keyword>
<dbReference type="EMBL" id="JAAFZH010000005">
    <property type="protein sequence ID" value="NDU95981.1"/>
    <property type="molecule type" value="Genomic_DNA"/>
</dbReference>
<feature type="chain" id="PRO_5026895869" evidence="1">
    <location>
        <begin position="21"/>
        <end position="981"/>
    </location>
</feature>
<keyword evidence="3" id="KW-1185">Reference proteome</keyword>
<dbReference type="InterPro" id="IPR011042">
    <property type="entry name" value="6-blade_b-propeller_TolB-like"/>
</dbReference>
<dbReference type="PANTHER" id="PTHR36842">
    <property type="entry name" value="PROTEIN TOLB HOMOLOG"/>
    <property type="match status" value="1"/>
</dbReference>
<protein>
    <submittedName>
        <fullName evidence="2">Uncharacterized protein</fullName>
    </submittedName>
</protein>
<evidence type="ECO:0000313" key="3">
    <source>
        <dbReference type="Proteomes" id="UP000474175"/>
    </source>
</evidence>
<dbReference type="AlphaFoldDB" id="A0A6L9LA06"/>
<accession>A0A6L9LA06</accession>
<evidence type="ECO:0000256" key="1">
    <source>
        <dbReference type="SAM" id="SignalP"/>
    </source>
</evidence>
<name>A0A6L9LA06_9BACT</name>
<dbReference type="Gene3D" id="2.120.10.30">
    <property type="entry name" value="TolB, C-terminal domain"/>
    <property type="match status" value="1"/>
</dbReference>
<evidence type="ECO:0000313" key="2">
    <source>
        <dbReference type="EMBL" id="NDU95981.1"/>
    </source>
</evidence>
<feature type="signal peptide" evidence="1">
    <location>
        <begin position="1"/>
        <end position="20"/>
    </location>
</feature>
<proteinExistence type="predicted"/>
<dbReference type="RefSeq" id="WP_163949118.1">
    <property type="nucleotide sequence ID" value="NZ_JAAFZH010000005.1"/>
</dbReference>
<dbReference type="SUPFAM" id="SSF82171">
    <property type="entry name" value="DPP6 N-terminal domain-like"/>
    <property type="match status" value="1"/>
</dbReference>
<dbReference type="PANTHER" id="PTHR36842:SF1">
    <property type="entry name" value="PROTEIN TOLB"/>
    <property type="match status" value="1"/>
</dbReference>
<sequence>MLQRSISAALLLFSTLTATSQSLPVLDQNPANLHWYSLNTPHFRVLYPAGLDSTAQRTAQRLESLSQSVSASLQKKPRRISLILQNQTTNSNGFVTLFPRRSEFFAVPPQDPGLLGTFNWLDLLAVHEYRHVVQYDKALQGYGRFFYTLFGNTGLYFPLLTVPDWFAEGDAVSTETLFSTSGRGRIPNFDLGMRANLLAGQPFDYSKAVCGSYRDNVPNHYVLGYFLTTYLKRTYNPDIWSRVLNRNYRRFPWPFAFSASIKNETGLRTEELYRKTMDDLTETWQKQQEKLVITPATFYSITPEKTPAKRVVFTNYQHPQFLTDSTVLCVKAGLGDTPRLVILSKHREEKTFFVQGFPNDPSMLSATADKACWVEFGYDPRWGQRVYSNLRLLDLKTGQLTRLTHRARYTAVALSPDNAKLIVVENTENYKTQLRILDAKKGTILKTLPNTDNDFYLHPRWLADNQTIVVVALKDGKKTIQLINSETGSPSDLLPRANDNLSNPQPWGDYVFYNSPRSGIDNIYAVNVNTKAVFQVTSRPLAAYHATVSPSGKRLAFDDFSASGTRIADMPLNPSDWKPVSKTPGEADLAQTVRYFGNLPRLEPGAAQGRQILADSLPETSPYKPSRFRRLAHAINIYNWGPTLSSTGQALSVGLSSQDLLGTTQIGVGYTYNQAERVGSFFANLSYQGLYPIIDVSFQRGNRNTSMYIDRVAPADSLRSDQWQYNQLTAGFRLPLQLTNSKYSQAINLSAYYNYIQVTGYDLPFRYVTEVGGAGSLSAINYGFSYSRLLRQSKRDVAPRWGQTLSANWRTTPFGGRLTGDQWGVQANLFFPGLGKHHSIRLRGGYQQQAQGNYRFSALVFYPRGQGYVSDDKIAAGSAEYRLPLADTHWSLGRLLYLQRIKAGVFFDATRGQSQVEVRDSFGRLRGYDMQNHTYQTAGLDVSFVFNALRLRTPFEAGFRAIYNVTTGETLIQPLVIDIGF</sequence>
<gene>
    <name evidence="2" type="ORF">GK108_13950</name>
</gene>
<dbReference type="Proteomes" id="UP000474175">
    <property type="component" value="Unassembled WGS sequence"/>
</dbReference>
<organism evidence="2 3">
    <name type="scientific">Spirosoma terrae</name>
    <dbReference type="NCBI Taxonomy" id="1968276"/>
    <lineage>
        <taxon>Bacteria</taxon>
        <taxon>Pseudomonadati</taxon>
        <taxon>Bacteroidota</taxon>
        <taxon>Cytophagia</taxon>
        <taxon>Cytophagales</taxon>
        <taxon>Cytophagaceae</taxon>
        <taxon>Spirosoma</taxon>
    </lineage>
</organism>